<dbReference type="InterPro" id="IPR036291">
    <property type="entry name" value="NAD(P)-bd_dom_sf"/>
</dbReference>
<dbReference type="EMBL" id="CP055903">
    <property type="protein sequence ID" value="QKX63463.1"/>
    <property type="molecule type" value="Genomic_DNA"/>
</dbReference>
<evidence type="ECO:0000256" key="2">
    <source>
        <dbReference type="ARBA" id="ARBA00008072"/>
    </source>
</evidence>
<dbReference type="GO" id="GO:0008270">
    <property type="term" value="F:zinc ion binding"/>
    <property type="evidence" value="ECO:0007669"/>
    <property type="project" value="InterPro"/>
</dbReference>
<keyword evidence="11" id="KW-1185">Reference proteome</keyword>
<evidence type="ECO:0000256" key="4">
    <source>
        <dbReference type="ARBA" id="ARBA00022833"/>
    </source>
</evidence>
<dbReference type="KEGG" id="trg:TRUGW13939_10633"/>
<dbReference type="Gene3D" id="3.90.180.10">
    <property type="entry name" value="Medium-chain alcohol dehydrogenases, catalytic domain"/>
    <property type="match status" value="1"/>
</dbReference>
<dbReference type="PANTHER" id="PTHR42813:SF3">
    <property type="entry name" value="GLUTATHIONE-INDEPENDENT FORMALDEHYDE DEHYDROGENASE"/>
    <property type="match status" value="1"/>
</dbReference>
<dbReference type="InterPro" id="IPR011032">
    <property type="entry name" value="GroES-like_sf"/>
</dbReference>
<keyword evidence="5" id="KW-0560">Oxidoreductase</keyword>
<keyword evidence="4 7" id="KW-0862">Zinc</keyword>
<dbReference type="Proteomes" id="UP000509510">
    <property type="component" value="Chromosome VI"/>
</dbReference>
<name>A0A7H8RFX8_TALRU</name>
<comment type="cofactor">
    <cofactor evidence="1 7">
        <name>Zn(2+)</name>
        <dbReference type="ChEBI" id="CHEBI:29105"/>
    </cofactor>
</comment>
<dbReference type="PANTHER" id="PTHR42813">
    <property type="entry name" value="ZINC-TYPE ALCOHOL DEHYDROGENASE-LIKE"/>
    <property type="match status" value="1"/>
</dbReference>
<reference evidence="11" key="1">
    <citation type="submission" date="2020-06" db="EMBL/GenBank/DDBJ databases">
        <title>A chromosome-scale genome assembly of Talaromyces rugulosus W13939.</title>
        <authorList>
            <person name="Wang B."/>
            <person name="Guo L."/>
            <person name="Ye K."/>
            <person name="Wang L."/>
        </authorList>
    </citation>
    <scope>NUCLEOTIDE SEQUENCE [LARGE SCALE GENOMIC DNA]</scope>
    <source>
        <strain evidence="11">W13939</strain>
    </source>
</reference>
<evidence type="ECO:0000256" key="1">
    <source>
        <dbReference type="ARBA" id="ARBA00001947"/>
    </source>
</evidence>
<keyword evidence="3 7" id="KW-0479">Metal-binding</keyword>
<accession>A0A7H8RFX8</accession>
<dbReference type="SUPFAM" id="SSF50129">
    <property type="entry name" value="GroES-like"/>
    <property type="match status" value="1"/>
</dbReference>
<evidence type="ECO:0000256" key="5">
    <source>
        <dbReference type="ARBA" id="ARBA00023002"/>
    </source>
</evidence>
<dbReference type="Gene3D" id="3.40.50.720">
    <property type="entry name" value="NAD(P)-binding Rossmann-like Domain"/>
    <property type="match status" value="1"/>
</dbReference>
<dbReference type="InterPro" id="IPR002328">
    <property type="entry name" value="ADH_Zn_CS"/>
</dbReference>
<dbReference type="GeneID" id="55998112"/>
<dbReference type="SUPFAM" id="SSF51735">
    <property type="entry name" value="NAD(P)-binding Rossmann-fold domains"/>
    <property type="match status" value="1"/>
</dbReference>
<evidence type="ECO:0000256" key="3">
    <source>
        <dbReference type="ARBA" id="ARBA00022723"/>
    </source>
</evidence>
<evidence type="ECO:0000259" key="8">
    <source>
        <dbReference type="Pfam" id="PF00107"/>
    </source>
</evidence>
<feature type="domain" description="Alcohol dehydrogenase-like C-terminal" evidence="8">
    <location>
        <begin position="196"/>
        <end position="267"/>
    </location>
</feature>
<dbReference type="PROSITE" id="PS00059">
    <property type="entry name" value="ADH_ZINC"/>
    <property type="match status" value="1"/>
</dbReference>
<dbReference type="AlphaFoldDB" id="A0A7H8RFX8"/>
<dbReference type="Pfam" id="PF00107">
    <property type="entry name" value="ADH_zinc_N"/>
    <property type="match status" value="1"/>
</dbReference>
<protein>
    <submittedName>
        <fullName evidence="10">Uncharacterized protein</fullName>
    </submittedName>
</protein>
<keyword evidence="6" id="KW-0520">NAD</keyword>
<gene>
    <name evidence="10" type="ORF">TRUGW13939_10633</name>
</gene>
<dbReference type="GO" id="GO:0016491">
    <property type="term" value="F:oxidoreductase activity"/>
    <property type="evidence" value="ECO:0007669"/>
    <property type="project" value="UniProtKB-KW"/>
</dbReference>
<sequence>MTLSNVTATNATMRAVVWQGHPYSVDVVDLPKPTIINDTDAIVQMSRAAICGSDLHIYRGTNQGSPAPFGLGHEGVGYVAEVGSGVDYLKVGDPVIVPFTVYEGHLHTNLTTQMYAGYGNGANMGGTQAEYLRVPFADNGLIPAPTLEYTDPANNESVSLLNDYVMISDIFATGWTSLDFAGFEAGDTVAVFGAGPVGLMAAYSAILRGASKVYSVDYVPERLRLAETIGAIPINFLDADPVEQIRALEPNGVARSVDAVGYEQVNRNLTVQSDVIIGNMLAVTSTGGGMGTVGVYNPESNNTATAPRAASVHTHFDFPLSDFFFGEFKWGAGPSKPIDLAPQLVQLVASGKARPGFIVSDVVNIEDAPDAYARFEKHEITKVVIAFD</sequence>
<dbReference type="RefSeq" id="XP_035349637.1">
    <property type="nucleotide sequence ID" value="XM_035493744.1"/>
</dbReference>
<evidence type="ECO:0000259" key="9">
    <source>
        <dbReference type="Pfam" id="PF08240"/>
    </source>
</evidence>
<feature type="domain" description="Alcohol dehydrogenase-like N-terminal" evidence="9">
    <location>
        <begin position="38"/>
        <end position="143"/>
    </location>
</feature>
<evidence type="ECO:0000256" key="7">
    <source>
        <dbReference type="RuleBase" id="RU361277"/>
    </source>
</evidence>
<dbReference type="InterPro" id="IPR013149">
    <property type="entry name" value="ADH-like_C"/>
</dbReference>
<comment type="similarity">
    <text evidence="2 7">Belongs to the zinc-containing alcohol dehydrogenase family.</text>
</comment>
<evidence type="ECO:0000313" key="10">
    <source>
        <dbReference type="EMBL" id="QKX63463.1"/>
    </source>
</evidence>
<organism evidence="10 11">
    <name type="scientific">Talaromyces rugulosus</name>
    <name type="common">Penicillium rugulosum</name>
    <dbReference type="NCBI Taxonomy" id="121627"/>
    <lineage>
        <taxon>Eukaryota</taxon>
        <taxon>Fungi</taxon>
        <taxon>Dikarya</taxon>
        <taxon>Ascomycota</taxon>
        <taxon>Pezizomycotina</taxon>
        <taxon>Eurotiomycetes</taxon>
        <taxon>Eurotiomycetidae</taxon>
        <taxon>Eurotiales</taxon>
        <taxon>Trichocomaceae</taxon>
        <taxon>Talaromyces</taxon>
        <taxon>Talaromyces sect. Islandici</taxon>
    </lineage>
</organism>
<dbReference type="OrthoDB" id="256333at2759"/>
<dbReference type="Pfam" id="PF08240">
    <property type="entry name" value="ADH_N"/>
    <property type="match status" value="1"/>
</dbReference>
<proteinExistence type="inferred from homology"/>
<dbReference type="InterPro" id="IPR013154">
    <property type="entry name" value="ADH-like_N"/>
</dbReference>
<dbReference type="CDD" id="cd08282">
    <property type="entry name" value="PFDH_like"/>
    <property type="match status" value="1"/>
</dbReference>
<evidence type="ECO:0000313" key="11">
    <source>
        <dbReference type="Proteomes" id="UP000509510"/>
    </source>
</evidence>
<evidence type="ECO:0000256" key="6">
    <source>
        <dbReference type="ARBA" id="ARBA00023027"/>
    </source>
</evidence>